<protein>
    <submittedName>
        <fullName evidence="1">Uncharacterized protein</fullName>
    </submittedName>
</protein>
<comment type="caution">
    <text evidence="1">The sequence shown here is derived from an EMBL/GenBank/DDBJ whole genome shotgun (WGS) entry which is preliminary data.</text>
</comment>
<evidence type="ECO:0000313" key="1">
    <source>
        <dbReference type="EMBL" id="TPE45352.1"/>
    </source>
</evidence>
<name>A0A501W9E7_9BACT</name>
<evidence type="ECO:0000313" key="2">
    <source>
        <dbReference type="Proteomes" id="UP000316727"/>
    </source>
</evidence>
<dbReference type="RefSeq" id="WP_140619993.1">
    <property type="nucleotide sequence ID" value="NZ_VFRQ01000002.1"/>
</dbReference>
<dbReference type="AlphaFoldDB" id="A0A501W9E7"/>
<organism evidence="1 2">
    <name type="scientific">Pontibacter mangrovi</name>
    <dbReference type="NCBI Taxonomy" id="2589816"/>
    <lineage>
        <taxon>Bacteria</taxon>
        <taxon>Pseudomonadati</taxon>
        <taxon>Bacteroidota</taxon>
        <taxon>Cytophagia</taxon>
        <taxon>Cytophagales</taxon>
        <taxon>Hymenobacteraceae</taxon>
        <taxon>Pontibacter</taxon>
    </lineage>
</organism>
<proteinExistence type="predicted"/>
<dbReference type="PROSITE" id="PS51257">
    <property type="entry name" value="PROKAR_LIPOPROTEIN"/>
    <property type="match status" value="1"/>
</dbReference>
<dbReference type="OrthoDB" id="6057717at2"/>
<dbReference type="Proteomes" id="UP000316727">
    <property type="component" value="Unassembled WGS sequence"/>
</dbReference>
<sequence length="245" mass="28237">MRSRLLVALFILSLASCREESTTYEGCEYETSDPQLQVYNDLLVELVENEFYYLYLGEKAEALKDELDKLNDPDSVAAFNASNPTLQKLKQEVAKDTSGHKTIYISHKNHNKYVFEDFIAALWGRQGTDSPMRQMLRKYDADSSTVFLRLYDSQLKYSASDFQACTFKIGSLEGAELIWDLEPEQQQDAIGQVSFSEIQWNKQQNKGVLYYEFICGTKCGKGELIEFENVNGRWTITERTMLWIS</sequence>
<keyword evidence="2" id="KW-1185">Reference proteome</keyword>
<dbReference type="EMBL" id="VFRQ01000002">
    <property type="protein sequence ID" value="TPE45352.1"/>
    <property type="molecule type" value="Genomic_DNA"/>
</dbReference>
<gene>
    <name evidence="1" type="ORF">FJM65_04780</name>
</gene>
<accession>A0A501W9E7</accession>
<reference evidence="1 2" key="1">
    <citation type="submission" date="2019-06" db="EMBL/GenBank/DDBJ databases">
        <title>A novel bacterium of genus Pontibacter, isolated from marine sediment.</title>
        <authorList>
            <person name="Huang H."/>
            <person name="Mo K."/>
            <person name="Hu Y."/>
        </authorList>
    </citation>
    <scope>NUCLEOTIDE SEQUENCE [LARGE SCALE GENOMIC DNA]</scope>
    <source>
        <strain evidence="1 2">HB172049</strain>
    </source>
</reference>